<evidence type="ECO:0000256" key="4">
    <source>
        <dbReference type="SAM" id="MobiDB-lite"/>
    </source>
</evidence>
<evidence type="ECO:0000313" key="6">
    <source>
        <dbReference type="EMBL" id="VAW74694.1"/>
    </source>
</evidence>
<comment type="function">
    <text evidence="1">Controls the length of the flagellar hook.</text>
</comment>
<dbReference type="GO" id="GO:0009424">
    <property type="term" value="C:bacterial-type flagellum hook"/>
    <property type="evidence" value="ECO:0007669"/>
    <property type="project" value="InterPro"/>
</dbReference>
<feature type="region of interest" description="Disordered" evidence="4">
    <location>
        <begin position="315"/>
        <end position="336"/>
    </location>
</feature>
<dbReference type="InterPro" id="IPR038610">
    <property type="entry name" value="FliK-like_C_sf"/>
</dbReference>
<feature type="non-terminal residue" evidence="6">
    <location>
        <position position="1"/>
    </location>
</feature>
<protein>
    <recommendedName>
        <fullName evidence="5">Flagellar hook-length control protein-like C-terminal domain-containing protein</fullName>
    </recommendedName>
</protein>
<dbReference type="Pfam" id="PF02120">
    <property type="entry name" value="Flg_hook"/>
    <property type="match status" value="1"/>
</dbReference>
<dbReference type="Gene3D" id="3.30.750.140">
    <property type="match status" value="1"/>
</dbReference>
<evidence type="ECO:0000256" key="1">
    <source>
        <dbReference type="ARBA" id="ARBA00003944"/>
    </source>
</evidence>
<dbReference type="PRINTS" id="PR01007">
    <property type="entry name" value="FLGHOOKFLIK"/>
</dbReference>
<feature type="domain" description="Flagellar hook-length control protein-like C-terminal" evidence="5">
    <location>
        <begin position="233"/>
        <end position="312"/>
    </location>
</feature>
<comment type="similarity">
    <text evidence="2">Belongs to the FliK family.</text>
</comment>
<sequence length="359" mass="37803">VKTCGFAVIFDNQYAHLSEPISAPTVDTKGLLSGLQDLPPGGKLLPFFQETLGLAITPEMNGQQLLEQLSAKLDMLEPAEAEAIVQSLSGLIQQLNTQTTTLLGNLKTDALAFREQPSPAKLALSEPLVSEQPVLQTAGTGADKVVQQLQLQSQAPEGRQFDLALLMSTLKHQQAGGVQRMGVDRQAGSEPVSVAGNAAVSVTTGSVVASSVLPTTSVQTLFGQADWDQSVGERVQWMVGQKMQAAQVKLNPANLGPMEVRIQIQNDQASIQFSAHNAAVREALEAALPRLRDMFEASGVELTNVDVSGQSFAEQKAAGEGAGGGAWSGGGADADTDTEQLLESKPVPIVQLGRLDLFA</sequence>
<evidence type="ECO:0000256" key="2">
    <source>
        <dbReference type="ARBA" id="ARBA00009149"/>
    </source>
</evidence>
<dbReference type="GO" id="GO:0044780">
    <property type="term" value="P:bacterial-type flagellum assembly"/>
    <property type="evidence" value="ECO:0007669"/>
    <property type="project" value="InterPro"/>
</dbReference>
<gene>
    <name evidence="6" type="ORF">MNBD_GAMMA13-794</name>
</gene>
<accession>A0A3B0Z0E2</accession>
<dbReference type="PANTHER" id="PTHR37533">
    <property type="entry name" value="FLAGELLAR HOOK-LENGTH CONTROL PROTEIN"/>
    <property type="match status" value="1"/>
</dbReference>
<evidence type="ECO:0000256" key="3">
    <source>
        <dbReference type="ARBA" id="ARBA00022795"/>
    </source>
</evidence>
<dbReference type="AlphaFoldDB" id="A0A3B0Z0E2"/>
<organism evidence="6">
    <name type="scientific">hydrothermal vent metagenome</name>
    <dbReference type="NCBI Taxonomy" id="652676"/>
    <lineage>
        <taxon>unclassified sequences</taxon>
        <taxon>metagenomes</taxon>
        <taxon>ecological metagenomes</taxon>
    </lineage>
</organism>
<dbReference type="CDD" id="cd17470">
    <property type="entry name" value="T3SS_Flik_C"/>
    <property type="match status" value="1"/>
</dbReference>
<evidence type="ECO:0000259" key="5">
    <source>
        <dbReference type="Pfam" id="PF02120"/>
    </source>
</evidence>
<keyword evidence="3" id="KW-1005">Bacterial flagellum biogenesis</keyword>
<dbReference type="InterPro" id="IPR021136">
    <property type="entry name" value="Flagellar_hook_control-like_C"/>
</dbReference>
<name>A0A3B0Z0E2_9ZZZZ</name>
<feature type="compositionally biased region" description="Gly residues" evidence="4">
    <location>
        <begin position="320"/>
        <end position="332"/>
    </location>
</feature>
<dbReference type="InterPro" id="IPR052563">
    <property type="entry name" value="FliK"/>
</dbReference>
<proteinExistence type="inferred from homology"/>
<reference evidence="6" key="1">
    <citation type="submission" date="2018-06" db="EMBL/GenBank/DDBJ databases">
        <authorList>
            <person name="Zhirakovskaya E."/>
        </authorList>
    </citation>
    <scope>NUCLEOTIDE SEQUENCE</scope>
</reference>
<dbReference type="InterPro" id="IPR001635">
    <property type="entry name" value="Flag_hook_Flik"/>
</dbReference>
<dbReference type="EMBL" id="UOFK01000062">
    <property type="protein sequence ID" value="VAW74694.1"/>
    <property type="molecule type" value="Genomic_DNA"/>
</dbReference>
<dbReference type="PANTHER" id="PTHR37533:SF2">
    <property type="entry name" value="FLAGELLAR HOOK-LENGTH CONTROL PROTEIN"/>
    <property type="match status" value="1"/>
</dbReference>